<protein>
    <submittedName>
        <fullName evidence="2">Uncharacterized protein</fullName>
    </submittedName>
</protein>
<dbReference type="OrthoDB" id="3883941at2759"/>
<evidence type="ECO:0000313" key="3">
    <source>
        <dbReference type="EMBL" id="CAF3693949.1"/>
    </source>
</evidence>
<dbReference type="Proteomes" id="UP000682733">
    <property type="component" value="Unassembled WGS sequence"/>
</dbReference>
<dbReference type="Proteomes" id="UP000677228">
    <property type="component" value="Unassembled WGS sequence"/>
</dbReference>
<evidence type="ECO:0000313" key="2">
    <source>
        <dbReference type="EMBL" id="CAF1156750.1"/>
    </source>
</evidence>
<dbReference type="EMBL" id="CAJNOK010003817">
    <property type="protein sequence ID" value="CAF0915656.1"/>
    <property type="molecule type" value="Genomic_DNA"/>
</dbReference>
<sequence length="329" mass="36220">MNSMRIISRAWKISAVIQPLRHGQISRAASSQASGAGSSHVVAGLGGGLIALSGVYAWYHLSGTREIVSTAKQTVDTLKAAKDSVMESTPSSQQAIDFLRTTVKSYAKLIPGAEAAVEATFDDLDRISKTQGKEIEKIMNDTYNEVKDVLKNGLTVDSGKKAVEILQKRLKEGQALAGDIGQKLLEKHPELKKQIGDSLGQLKSLAEKQGPEAKKALEDAYKQLQDITKDGISPKTVESTKKVVEQKINEMKKMGDQAWSRGMENAQKQLEKMPKAKKLLEDNADLLKSGNVQEIWQKIQKLDKDDVEKFLKETVDEAKQAYQKDSNKK</sequence>
<dbReference type="EMBL" id="CAJNOQ010007069">
    <property type="protein sequence ID" value="CAF1156750.1"/>
    <property type="molecule type" value="Genomic_DNA"/>
</dbReference>
<proteinExistence type="predicted"/>
<dbReference type="EMBL" id="CAJOBC010007068">
    <property type="protein sequence ID" value="CAF3920190.1"/>
    <property type="molecule type" value="Genomic_DNA"/>
</dbReference>
<dbReference type="Proteomes" id="UP000681722">
    <property type="component" value="Unassembled WGS sequence"/>
</dbReference>
<dbReference type="EMBL" id="CAJOBA010003818">
    <property type="protein sequence ID" value="CAF3693949.1"/>
    <property type="molecule type" value="Genomic_DNA"/>
</dbReference>
<gene>
    <name evidence="2" type="ORF">GPM918_LOCUS21466</name>
    <name evidence="1" type="ORF">OVA965_LOCUS10355</name>
    <name evidence="4" type="ORF">SRO942_LOCUS21463</name>
    <name evidence="3" type="ORF">TMI583_LOCUS10351</name>
</gene>
<name>A0A814TDG7_9BILA</name>
<accession>A0A814TDG7</accession>
<evidence type="ECO:0000313" key="4">
    <source>
        <dbReference type="EMBL" id="CAF3920190.1"/>
    </source>
</evidence>
<evidence type="ECO:0000313" key="5">
    <source>
        <dbReference type="Proteomes" id="UP000663829"/>
    </source>
</evidence>
<evidence type="ECO:0000313" key="1">
    <source>
        <dbReference type="EMBL" id="CAF0915656.1"/>
    </source>
</evidence>
<dbReference type="Proteomes" id="UP000663829">
    <property type="component" value="Unassembled WGS sequence"/>
</dbReference>
<keyword evidence="5" id="KW-1185">Reference proteome</keyword>
<comment type="caution">
    <text evidence="2">The sequence shown here is derived from an EMBL/GenBank/DDBJ whole genome shotgun (WGS) entry which is preliminary data.</text>
</comment>
<reference evidence="2" key="1">
    <citation type="submission" date="2021-02" db="EMBL/GenBank/DDBJ databases">
        <authorList>
            <person name="Nowell W R."/>
        </authorList>
    </citation>
    <scope>NUCLEOTIDE SEQUENCE</scope>
</reference>
<dbReference type="AlphaFoldDB" id="A0A814TDG7"/>
<organism evidence="2 5">
    <name type="scientific">Didymodactylos carnosus</name>
    <dbReference type="NCBI Taxonomy" id="1234261"/>
    <lineage>
        <taxon>Eukaryota</taxon>
        <taxon>Metazoa</taxon>
        <taxon>Spiralia</taxon>
        <taxon>Gnathifera</taxon>
        <taxon>Rotifera</taxon>
        <taxon>Eurotatoria</taxon>
        <taxon>Bdelloidea</taxon>
        <taxon>Philodinida</taxon>
        <taxon>Philodinidae</taxon>
        <taxon>Didymodactylos</taxon>
    </lineage>
</organism>